<evidence type="ECO:0000313" key="2">
    <source>
        <dbReference type="Proteomes" id="UP000217790"/>
    </source>
</evidence>
<protein>
    <submittedName>
        <fullName evidence="1">Uncharacterized protein</fullName>
    </submittedName>
</protein>
<dbReference type="InParanoid" id="A0A2H3DK30"/>
<dbReference type="OrthoDB" id="3254930at2759"/>
<dbReference type="EMBL" id="KZ293654">
    <property type="protein sequence ID" value="PBK94440.1"/>
    <property type="molecule type" value="Genomic_DNA"/>
</dbReference>
<accession>A0A2H3DK30</accession>
<feature type="non-terminal residue" evidence="1">
    <location>
        <position position="1"/>
    </location>
</feature>
<keyword evidence="2" id="KW-1185">Reference proteome</keyword>
<dbReference type="Proteomes" id="UP000217790">
    <property type="component" value="Unassembled WGS sequence"/>
</dbReference>
<dbReference type="STRING" id="47427.A0A2H3DK30"/>
<name>A0A2H3DK30_ARMGA</name>
<sequence>LAMGHAAMPQSIHANTALYPLMFPWLFPYGKGSIGSSCLSDNAHKRWLLMYHDKWFQCNVGFPFVAFSHKQVKASTTSGFLLADKDKFFEISEHIH</sequence>
<proteinExistence type="predicted"/>
<evidence type="ECO:0000313" key="1">
    <source>
        <dbReference type="EMBL" id="PBK94440.1"/>
    </source>
</evidence>
<reference evidence="2" key="1">
    <citation type="journal article" date="2017" name="Nat. Ecol. Evol.">
        <title>Genome expansion and lineage-specific genetic innovations in the forest pathogenic fungi Armillaria.</title>
        <authorList>
            <person name="Sipos G."/>
            <person name="Prasanna A.N."/>
            <person name="Walter M.C."/>
            <person name="O'Connor E."/>
            <person name="Balint B."/>
            <person name="Krizsan K."/>
            <person name="Kiss B."/>
            <person name="Hess J."/>
            <person name="Varga T."/>
            <person name="Slot J."/>
            <person name="Riley R."/>
            <person name="Boka B."/>
            <person name="Rigling D."/>
            <person name="Barry K."/>
            <person name="Lee J."/>
            <person name="Mihaltcheva S."/>
            <person name="LaButti K."/>
            <person name="Lipzen A."/>
            <person name="Waldron R."/>
            <person name="Moloney N.M."/>
            <person name="Sperisen C."/>
            <person name="Kredics L."/>
            <person name="Vagvoelgyi C."/>
            <person name="Patrignani A."/>
            <person name="Fitzpatrick D."/>
            <person name="Nagy I."/>
            <person name="Doyle S."/>
            <person name="Anderson J.B."/>
            <person name="Grigoriev I.V."/>
            <person name="Gueldener U."/>
            <person name="Muensterkoetter M."/>
            <person name="Nagy L.G."/>
        </authorList>
    </citation>
    <scope>NUCLEOTIDE SEQUENCE [LARGE SCALE GENOMIC DNA]</scope>
    <source>
        <strain evidence="2">Ar21-2</strain>
    </source>
</reference>
<dbReference type="AlphaFoldDB" id="A0A2H3DK30"/>
<gene>
    <name evidence="1" type="ORF">ARMGADRAFT_928020</name>
</gene>
<organism evidence="1 2">
    <name type="scientific">Armillaria gallica</name>
    <name type="common">Bulbous honey fungus</name>
    <name type="synonym">Armillaria bulbosa</name>
    <dbReference type="NCBI Taxonomy" id="47427"/>
    <lineage>
        <taxon>Eukaryota</taxon>
        <taxon>Fungi</taxon>
        <taxon>Dikarya</taxon>
        <taxon>Basidiomycota</taxon>
        <taxon>Agaricomycotina</taxon>
        <taxon>Agaricomycetes</taxon>
        <taxon>Agaricomycetidae</taxon>
        <taxon>Agaricales</taxon>
        <taxon>Marasmiineae</taxon>
        <taxon>Physalacriaceae</taxon>
        <taxon>Armillaria</taxon>
    </lineage>
</organism>